<organism evidence="13 14">
    <name type="scientific">Bacillus norwichensis</name>
    <dbReference type="NCBI Taxonomy" id="2762217"/>
    <lineage>
        <taxon>Bacteria</taxon>
        <taxon>Bacillati</taxon>
        <taxon>Bacillota</taxon>
        <taxon>Bacilli</taxon>
        <taxon>Bacillales</taxon>
        <taxon>Bacillaceae</taxon>
        <taxon>Bacillus</taxon>
    </lineage>
</organism>
<evidence type="ECO:0000256" key="9">
    <source>
        <dbReference type="ARBA" id="ARBA00022827"/>
    </source>
</evidence>
<name>A0ABR8VRB7_9BACI</name>
<evidence type="ECO:0000256" key="6">
    <source>
        <dbReference type="ARBA" id="ARBA00022679"/>
    </source>
</evidence>
<dbReference type="SUPFAM" id="SSF52374">
    <property type="entry name" value="Nucleotidylyl transferase"/>
    <property type="match status" value="1"/>
</dbReference>
<comment type="similarity">
    <text evidence="2">Belongs to the RibF family.</text>
</comment>
<comment type="caution">
    <text evidence="13">The sequence shown here is derived from an EMBL/GenBank/DDBJ whole genome shotgun (WGS) entry which is preliminary data.</text>
</comment>
<keyword evidence="7" id="KW-0548">Nucleotidyltransferase</keyword>
<evidence type="ECO:0000259" key="12">
    <source>
        <dbReference type="Pfam" id="PF06574"/>
    </source>
</evidence>
<dbReference type="RefSeq" id="WP_191815884.1">
    <property type="nucleotide sequence ID" value="NZ_JACSPV010000054.1"/>
</dbReference>
<dbReference type="EC" id="2.7.7.2" evidence="3"/>
<evidence type="ECO:0000256" key="3">
    <source>
        <dbReference type="ARBA" id="ARBA00012393"/>
    </source>
</evidence>
<feature type="domain" description="FAD synthetase" evidence="12">
    <location>
        <begin position="16"/>
        <end position="168"/>
    </location>
</feature>
<evidence type="ECO:0000256" key="10">
    <source>
        <dbReference type="ARBA" id="ARBA00022840"/>
    </source>
</evidence>
<dbReference type="EMBL" id="JACSPV010000054">
    <property type="protein sequence ID" value="MBD8007310.1"/>
    <property type="molecule type" value="Genomic_DNA"/>
</dbReference>
<dbReference type="InterPro" id="IPR014729">
    <property type="entry name" value="Rossmann-like_a/b/a_fold"/>
</dbReference>
<dbReference type="PANTHER" id="PTHR22749:SF6">
    <property type="entry name" value="RIBOFLAVIN KINASE"/>
    <property type="match status" value="1"/>
</dbReference>
<comment type="catalytic activity">
    <reaction evidence="11">
        <text>FMN + ATP + H(+) = FAD + diphosphate</text>
        <dbReference type="Rhea" id="RHEA:17237"/>
        <dbReference type="ChEBI" id="CHEBI:15378"/>
        <dbReference type="ChEBI" id="CHEBI:30616"/>
        <dbReference type="ChEBI" id="CHEBI:33019"/>
        <dbReference type="ChEBI" id="CHEBI:57692"/>
        <dbReference type="ChEBI" id="CHEBI:58210"/>
        <dbReference type="EC" id="2.7.7.2"/>
    </reaction>
</comment>
<dbReference type="InterPro" id="IPR015864">
    <property type="entry name" value="FAD_synthase"/>
</dbReference>
<evidence type="ECO:0000313" key="13">
    <source>
        <dbReference type="EMBL" id="MBD8007310.1"/>
    </source>
</evidence>
<accession>A0ABR8VRB7</accession>
<sequence length="293" mass="33283">METVYIKELLDLKTLTNEPCVMALGFFDGVHLGHRELIETSMEIAEQKNLKLTVMTFFPHPSNVLPTSRKIDRYLSPLDAKKEIFKELGVEKLFVVKFNQDFAKLAPADFVKKYICGLNCKHVVAGFDFTYGFKGQGNMERILQEGGGEFDMTVVSKKSYKKVKISSSKIRELLNDGAVAAIPHYLGSYYSTRGKMEGGSYDIDNRTIVMKMSFDEYMLPKKGMYLIRLRTEADIIEGLCNLTESNSGVQDVYIESKERLNLESSMKVEWLSELEVLSSPETVEMVKKVQMVV</sequence>
<protein>
    <recommendedName>
        <fullName evidence="3">FAD synthase</fullName>
        <ecNumber evidence="3">2.7.7.2</ecNumber>
    </recommendedName>
</protein>
<evidence type="ECO:0000313" key="14">
    <source>
        <dbReference type="Proteomes" id="UP000648182"/>
    </source>
</evidence>
<comment type="pathway">
    <text evidence="1">Cofactor biosynthesis; FAD biosynthesis; FAD from FMN: step 1/1.</text>
</comment>
<dbReference type="PANTHER" id="PTHR22749">
    <property type="entry name" value="RIBOFLAVIN KINASE/FMN ADENYLYLTRANSFERASE"/>
    <property type="match status" value="1"/>
</dbReference>
<gene>
    <name evidence="13" type="ORF">H9631_19790</name>
</gene>
<dbReference type="InterPro" id="IPR023468">
    <property type="entry name" value="Riboflavin_kinase"/>
</dbReference>
<dbReference type="Gene3D" id="3.40.50.620">
    <property type="entry name" value="HUPs"/>
    <property type="match status" value="1"/>
</dbReference>
<keyword evidence="9" id="KW-0274">FAD</keyword>
<keyword evidence="6" id="KW-0808">Transferase</keyword>
<evidence type="ECO:0000256" key="4">
    <source>
        <dbReference type="ARBA" id="ARBA00022630"/>
    </source>
</evidence>
<dbReference type="Pfam" id="PF06574">
    <property type="entry name" value="FAD_syn"/>
    <property type="match status" value="1"/>
</dbReference>
<dbReference type="Proteomes" id="UP000648182">
    <property type="component" value="Unassembled WGS sequence"/>
</dbReference>
<evidence type="ECO:0000256" key="7">
    <source>
        <dbReference type="ARBA" id="ARBA00022695"/>
    </source>
</evidence>
<evidence type="ECO:0000256" key="1">
    <source>
        <dbReference type="ARBA" id="ARBA00004726"/>
    </source>
</evidence>
<keyword evidence="5" id="KW-0288">FMN</keyword>
<evidence type="ECO:0000256" key="8">
    <source>
        <dbReference type="ARBA" id="ARBA00022741"/>
    </source>
</evidence>
<keyword evidence="8" id="KW-0547">Nucleotide-binding</keyword>
<evidence type="ECO:0000256" key="5">
    <source>
        <dbReference type="ARBA" id="ARBA00022643"/>
    </source>
</evidence>
<keyword evidence="4" id="KW-0285">Flavoprotein</keyword>
<keyword evidence="14" id="KW-1185">Reference proteome</keyword>
<dbReference type="CDD" id="cd02064">
    <property type="entry name" value="FAD_synthetase_N"/>
    <property type="match status" value="1"/>
</dbReference>
<evidence type="ECO:0000256" key="11">
    <source>
        <dbReference type="ARBA" id="ARBA00049494"/>
    </source>
</evidence>
<reference evidence="13 14" key="1">
    <citation type="submission" date="2020-08" db="EMBL/GenBank/DDBJ databases">
        <title>A Genomic Blueprint of the Chicken Gut Microbiome.</title>
        <authorList>
            <person name="Gilroy R."/>
            <person name="Ravi A."/>
            <person name="Getino M."/>
            <person name="Pursley I."/>
            <person name="Horton D.L."/>
            <person name="Alikhan N.-F."/>
            <person name="Baker D."/>
            <person name="Gharbi K."/>
            <person name="Hall N."/>
            <person name="Watson M."/>
            <person name="Adriaenssens E.M."/>
            <person name="Foster-Nyarko E."/>
            <person name="Jarju S."/>
            <person name="Secka A."/>
            <person name="Antonio M."/>
            <person name="Oren A."/>
            <person name="Chaudhuri R."/>
            <person name="La Ragione R.M."/>
            <person name="Hildebrand F."/>
            <person name="Pallen M.J."/>
        </authorList>
    </citation>
    <scope>NUCLEOTIDE SEQUENCE [LARGE SCALE GENOMIC DNA]</scope>
    <source>
        <strain evidence="13 14">Sa1BUA2</strain>
    </source>
</reference>
<proteinExistence type="inferred from homology"/>
<keyword evidence="10" id="KW-0067">ATP-binding</keyword>
<evidence type="ECO:0000256" key="2">
    <source>
        <dbReference type="ARBA" id="ARBA00010214"/>
    </source>
</evidence>